<evidence type="ECO:0000313" key="5">
    <source>
        <dbReference type="EMBL" id="EED34152.1"/>
    </source>
</evidence>
<keyword evidence="3 4" id="KW-0546">Nucleotide metabolism</keyword>
<dbReference type="SUPFAM" id="SSF52972">
    <property type="entry name" value="ITPase-like"/>
    <property type="match status" value="1"/>
</dbReference>
<dbReference type="HOGENOM" id="CLU_040416_2_1_6"/>
<protein>
    <recommendedName>
        <fullName evidence="4">Nucleoside triphosphate pyrophosphatase</fullName>
        <ecNumber evidence="4">3.6.1.9</ecNumber>
    </recommendedName>
    <alternativeName>
        <fullName evidence="4">Nucleotide pyrophosphatase</fullName>
        <shortName evidence="4">Nucleotide PPase</shortName>
    </alternativeName>
</protein>
<dbReference type="Proteomes" id="UP000004699">
    <property type="component" value="Unassembled WGS sequence"/>
</dbReference>
<dbReference type="AlphaFoldDB" id="B8KR94"/>
<dbReference type="Gene3D" id="3.90.950.10">
    <property type="match status" value="1"/>
</dbReference>
<comment type="caution">
    <text evidence="4">Lacks conserved residue(s) required for the propagation of feature annotation.</text>
</comment>
<dbReference type="GO" id="GO:0005737">
    <property type="term" value="C:cytoplasm"/>
    <property type="evidence" value="ECO:0007669"/>
    <property type="project" value="UniProtKB-SubCell"/>
</dbReference>
<dbReference type="GO" id="GO:0009117">
    <property type="term" value="P:nucleotide metabolic process"/>
    <property type="evidence" value="ECO:0007669"/>
    <property type="project" value="UniProtKB-KW"/>
</dbReference>
<accession>B8KR94</accession>
<evidence type="ECO:0000256" key="1">
    <source>
        <dbReference type="ARBA" id="ARBA00001968"/>
    </source>
</evidence>
<comment type="cofactor">
    <cofactor evidence="1 4">
        <name>a divalent metal cation</name>
        <dbReference type="ChEBI" id="CHEBI:60240"/>
    </cofactor>
</comment>
<keyword evidence="6" id="KW-1185">Reference proteome</keyword>
<keyword evidence="4" id="KW-0963">Cytoplasm</keyword>
<dbReference type="PIRSF" id="PIRSF006305">
    <property type="entry name" value="Maf"/>
    <property type="match status" value="1"/>
</dbReference>
<dbReference type="CDD" id="cd00555">
    <property type="entry name" value="Maf"/>
    <property type="match status" value="1"/>
</dbReference>
<comment type="subcellular location">
    <subcellularLocation>
        <location evidence="4">Cytoplasm</location>
    </subcellularLocation>
</comment>
<evidence type="ECO:0000256" key="4">
    <source>
        <dbReference type="HAMAP-Rule" id="MF_00528"/>
    </source>
</evidence>
<dbReference type="PANTHER" id="PTHR43213:SF5">
    <property type="entry name" value="BIFUNCTIONAL DTTP_UTP PYROPHOSPHATASE_METHYLTRANSFERASE PROTEIN-RELATED"/>
    <property type="match status" value="1"/>
</dbReference>
<gene>
    <name evidence="5" type="primary">maf</name>
    <name evidence="5" type="ORF">NOR51B_89</name>
</gene>
<organism evidence="5 6">
    <name type="scientific">Luminiphilus syltensis NOR5-1B</name>
    <dbReference type="NCBI Taxonomy" id="565045"/>
    <lineage>
        <taxon>Bacteria</taxon>
        <taxon>Pseudomonadati</taxon>
        <taxon>Pseudomonadota</taxon>
        <taxon>Gammaproteobacteria</taxon>
        <taxon>Cellvibrionales</taxon>
        <taxon>Halieaceae</taxon>
        <taxon>Luminiphilus</taxon>
    </lineage>
</organism>
<dbReference type="PANTHER" id="PTHR43213">
    <property type="entry name" value="BIFUNCTIONAL DTTP/UTP PYROPHOSPHATASE/METHYLTRANSFERASE PROTEIN-RELATED"/>
    <property type="match status" value="1"/>
</dbReference>
<dbReference type="STRING" id="565045.NOR51B_89"/>
<dbReference type="EMBL" id="DS999411">
    <property type="protein sequence ID" value="EED34152.1"/>
    <property type="molecule type" value="Genomic_DNA"/>
</dbReference>
<keyword evidence="2 4" id="KW-0378">Hydrolase</keyword>
<reference evidence="6" key="1">
    <citation type="journal article" date="2013" name="BMC Microbiol.">
        <title>Taxonomy and evolution of bacteriochlorophyll a-containing members of the OM60/NOR5 clade of marine gammaproteobacteria: description of Luminiphilus syltensis gen. nov., sp. nov., reclassification of Haliea rubra as Pseudohaliea rubra gen. nov., comb. nov., and emendation of Chromatocurvus halotolerans.</title>
        <authorList>
            <person name="Spring S."/>
            <person name="Riedel T."/>
            <person name="Sproer C."/>
            <person name="Yan S."/>
            <person name="Harder J."/>
            <person name="Fuchs B.M."/>
        </authorList>
    </citation>
    <scope>NUCLEOTIDE SEQUENCE [LARGE SCALE GENOMIC DNA]</scope>
    <source>
        <strain evidence="6">NOR51-B</strain>
    </source>
</reference>
<evidence type="ECO:0000256" key="2">
    <source>
        <dbReference type="ARBA" id="ARBA00022801"/>
    </source>
</evidence>
<dbReference type="GO" id="GO:0047429">
    <property type="term" value="F:nucleoside triphosphate diphosphatase activity"/>
    <property type="evidence" value="ECO:0007669"/>
    <property type="project" value="UniProtKB-EC"/>
</dbReference>
<comment type="function">
    <text evidence="4">Nucleoside triphosphate pyrophosphatase. May have a dual role in cell division arrest and in preventing the incorporation of modified nucleotides into cellular nucleic acids.</text>
</comment>
<evidence type="ECO:0000256" key="3">
    <source>
        <dbReference type="ARBA" id="ARBA00023080"/>
    </source>
</evidence>
<dbReference type="EC" id="3.6.1.9" evidence="4"/>
<comment type="similarity">
    <text evidence="4">Belongs to the Maf family.</text>
</comment>
<evidence type="ECO:0000313" key="6">
    <source>
        <dbReference type="Proteomes" id="UP000004699"/>
    </source>
</evidence>
<dbReference type="InterPro" id="IPR029001">
    <property type="entry name" value="ITPase-like_fam"/>
</dbReference>
<comment type="catalytic activity">
    <reaction evidence="4">
        <text>a ribonucleoside 5'-triphosphate + H2O = a ribonucleoside 5'-phosphate + diphosphate + H(+)</text>
        <dbReference type="Rhea" id="RHEA:23996"/>
        <dbReference type="ChEBI" id="CHEBI:15377"/>
        <dbReference type="ChEBI" id="CHEBI:15378"/>
        <dbReference type="ChEBI" id="CHEBI:33019"/>
        <dbReference type="ChEBI" id="CHEBI:58043"/>
        <dbReference type="ChEBI" id="CHEBI:61557"/>
        <dbReference type="EC" id="3.6.1.9"/>
    </reaction>
</comment>
<feature type="active site" description="Proton acceptor" evidence="4">
    <location>
        <position position="48"/>
    </location>
</feature>
<comment type="catalytic activity">
    <reaction evidence="4">
        <text>a 2'-deoxyribonucleoside 5'-triphosphate + H2O = a 2'-deoxyribonucleoside 5'-phosphate + diphosphate + H(+)</text>
        <dbReference type="Rhea" id="RHEA:44644"/>
        <dbReference type="ChEBI" id="CHEBI:15377"/>
        <dbReference type="ChEBI" id="CHEBI:15378"/>
        <dbReference type="ChEBI" id="CHEBI:33019"/>
        <dbReference type="ChEBI" id="CHEBI:61560"/>
        <dbReference type="ChEBI" id="CHEBI:65317"/>
        <dbReference type="EC" id="3.6.1.9"/>
    </reaction>
</comment>
<dbReference type="HAMAP" id="MF_00528">
    <property type="entry name" value="Maf"/>
    <property type="match status" value="1"/>
</dbReference>
<name>B8KR94_9GAMM</name>
<dbReference type="NCBIfam" id="TIGR00172">
    <property type="entry name" value="maf"/>
    <property type="match status" value="1"/>
</dbReference>
<proteinExistence type="inferred from homology"/>
<dbReference type="Pfam" id="PF02545">
    <property type="entry name" value="Maf"/>
    <property type="match status" value="1"/>
</dbReference>
<dbReference type="eggNOG" id="COG0424">
    <property type="taxonomic scope" value="Bacteria"/>
</dbReference>
<sequence length="175" mass="18947">MIDVFECRPADIDESPLDDELPSAYVERLARAKAHRFAADDRLVLAADTTVVRDSDLLGKPLDKSHARRMLQSLSGRAHHVWTAVAIAGEGRIDSRTVCTEVSFATLSESLIDAYLATDEPWDKAGSYGIQGLAGCFVSAVRGSYSAVVGLPLCETRQLLTSFDILPHWVASADG</sequence>
<dbReference type="InterPro" id="IPR003697">
    <property type="entry name" value="Maf-like"/>
</dbReference>